<feature type="compositionally biased region" description="Low complexity" evidence="1">
    <location>
        <begin position="455"/>
        <end position="466"/>
    </location>
</feature>
<gene>
    <name evidence="2" type="ORF">TVY486_0805870</name>
</gene>
<dbReference type="Gene3D" id="3.80.10.10">
    <property type="entry name" value="Ribonuclease Inhibitor"/>
    <property type="match status" value="1"/>
</dbReference>
<dbReference type="AlphaFoldDB" id="G0U1M3"/>
<name>G0U1M3_TRYVY</name>
<evidence type="ECO:0000313" key="2">
    <source>
        <dbReference type="EMBL" id="CCC49980.1"/>
    </source>
</evidence>
<reference evidence="2" key="1">
    <citation type="journal article" date="2012" name="Proc. Natl. Acad. Sci. U.S.A.">
        <title>Antigenic diversity is generated by distinct evolutionary mechanisms in African trypanosome species.</title>
        <authorList>
            <person name="Jackson A.P."/>
            <person name="Berry A."/>
            <person name="Aslett M."/>
            <person name="Allison H.C."/>
            <person name="Burton P."/>
            <person name="Vavrova-Anderson J."/>
            <person name="Brown R."/>
            <person name="Browne H."/>
            <person name="Corton N."/>
            <person name="Hauser H."/>
            <person name="Gamble J."/>
            <person name="Gilderthorp R."/>
            <person name="Marcello L."/>
            <person name="McQuillan J."/>
            <person name="Otto T.D."/>
            <person name="Quail M.A."/>
            <person name="Sanders M.J."/>
            <person name="van Tonder A."/>
            <person name="Ginger M.L."/>
            <person name="Field M.C."/>
            <person name="Barry J.D."/>
            <person name="Hertz-Fowler C."/>
            <person name="Berriman M."/>
        </authorList>
    </citation>
    <scope>NUCLEOTIDE SEQUENCE</scope>
    <source>
        <strain evidence="2">Y486</strain>
    </source>
</reference>
<accession>G0U1M3</accession>
<protein>
    <submittedName>
        <fullName evidence="2">Uncharacterized protein</fullName>
    </submittedName>
</protein>
<sequence>MRGITALYCISCEREGCVSNSQFLQFCTALDTSDDCPTHLDLRGNYLGDVGAAAVVRTVAIMAWVRAVDLRDCGAGAKTVSALVDIAGEHPHLRCVDLRGSNSSVFAVSGRSLLRLLKRSTALIVHVNYEDLQPTLAESLKARNRENGKRQKEEENAEDAAKKANVPVFSALSNDECLKDLLYLATRDALGNPLYGDGTPMQSLVDGFNTYMEDYLEAYSYIGRVAALLAVDLGPSILPCIRSTAVAMPPYVAANTGRAYPVNVDRTVRAVDALLSGIRANPFLLQELEQARGSMIGMYYKKLYQLRGDYEAFVSSRIGSFPLELERQTGDKMLPLYNRIVAGIVEGSMNDLPSMSHVEERLRQLRIVVLDSMLDGRERALTVPLLQLRYFSYNRAAEARAWSEMYMDEARAHFKRREEKQTRKVCIALGNAVPVMEAGGCGGSSELGGGKVTESGSGSSLGNHSSQQDANDAAKALRELRELLAQPYTAARYSVTRPLAELLPLEMRFFLCDLALRRAAFLYTPRIFVCKETLVSGDRTEEHEGKRECTAPMLSVDLD</sequence>
<evidence type="ECO:0000256" key="1">
    <source>
        <dbReference type="SAM" id="MobiDB-lite"/>
    </source>
</evidence>
<dbReference type="SUPFAM" id="SSF52047">
    <property type="entry name" value="RNI-like"/>
    <property type="match status" value="1"/>
</dbReference>
<feature type="region of interest" description="Disordered" evidence="1">
    <location>
        <begin position="446"/>
        <end position="472"/>
    </location>
</feature>
<dbReference type="VEuPathDB" id="TriTrypDB:TvY486_0805870"/>
<feature type="non-terminal residue" evidence="2">
    <location>
        <position position="559"/>
    </location>
</feature>
<dbReference type="EMBL" id="HE573024">
    <property type="protein sequence ID" value="CCC49980.1"/>
    <property type="molecule type" value="Genomic_DNA"/>
</dbReference>
<dbReference type="InterPro" id="IPR032675">
    <property type="entry name" value="LRR_dom_sf"/>
</dbReference>
<proteinExistence type="predicted"/>
<organism evidence="2">
    <name type="scientific">Trypanosoma vivax (strain Y486)</name>
    <dbReference type="NCBI Taxonomy" id="1055687"/>
    <lineage>
        <taxon>Eukaryota</taxon>
        <taxon>Discoba</taxon>
        <taxon>Euglenozoa</taxon>
        <taxon>Kinetoplastea</taxon>
        <taxon>Metakinetoplastina</taxon>
        <taxon>Trypanosomatida</taxon>
        <taxon>Trypanosomatidae</taxon>
        <taxon>Trypanosoma</taxon>
        <taxon>Duttonella</taxon>
    </lineage>
</organism>